<dbReference type="Pfam" id="PF05970">
    <property type="entry name" value="PIF1"/>
    <property type="match status" value="1"/>
</dbReference>
<keyword evidence="1" id="KW-0067">ATP-binding</keyword>
<feature type="domain" description="AAA+ ATPase" evidence="3">
    <location>
        <begin position="268"/>
        <end position="429"/>
    </location>
</feature>
<dbReference type="SUPFAM" id="SSF52540">
    <property type="entry name" value="P-loop containing nucleoside triphosphate hydrolases"/>
    <property type="match status" value="1"/>
</dbReference>
<keyword evidence="1" id="KW-0234">DNA repair</keyword>
<keyword evidence="1" id="KW-0347">Helicase</keyword>
<dbReference type="Gene3D" id="3.40.50.300">
    <property type="entry name" value="P-loop containing nucleotide triphosphate hydrolases"/>
    <property type="match status" value="1"/>
</dbReference>
<dbReference type="OrthoDB" id="416437at2759"/>
<reference evidence="5" key="1">
    <citation type="submission" date="2025-08" db="UniProtKB">
        <authorList>
            <consortium name="RefSeq"/>
        </authorList>
    </citation>
    <scope>IDENTIFICATION</scope>
    <source>
        <tissue evidence="5">Gonad</tissue>
    </source>
</reference>
<dbReference type="InterPro" id="IPR051055">
    <property type="entry name" value="PIF1_helicase"/>
</dbReference>
<gene>
    <name evidence="5" type="primary">LOC109469459</name>
</gene>
<dbReference type="EC" id="5.6.2.3" evidence="1"/>
<dbReference type="GeneID" id="109469459"/>
<dbReference type="InterPro" id="IPR010285">
    <property type="entry name" value="DNA_helicase_pif1-like_DEAD"/>
</dbReference>
<dbReference type="PANTHER" id="PTHR47642">
    <property type="entry name" value="ATP-DEPENDENT DNA HELICASE"/>
    <property type="match status" value="1"/>
</dbReference>
<dbReference type="KEGG" id="bbel:109469459"/>
<evidence type="ECO:0000313" key="5">
    <source>
        <dbReference type="RefSeq" id="XP_019623537.1"/>
    </source>
</evidence>
<dbReference type="RefSeq" id="XP_019623537.1">
    <property type="nucleotide sequence ID" value="XM_019767978.1"/>
</dbReference>
<dbReference type="GO" id="GO:0006310">
    <property type="term" value="P:DNA recombination"/>
    <property type="evidence" value="ECO:0007669"/>
    <property type="project" value="UniProtKB-KW"/>
</dbReference>
<evidence type="ECO:0000259" key="3">
    <source>
        <dbReference type="SMART" id="SM00382"/>
    </source>
</evidence>
<comment type="catalytic activity">
    <reaction evidence="1">
        <text>ATP + H2O = ADP + phosphate + H(+)</text>
        <dbReference type="Rhea" id="RHEA:13065"/>
        <dbReference type="ChEBI" id="CHEBI:15377"/>
        <dbReference type="ChEBI" id="CHEBI:15378"/>
        <dbReference type="ChEBI" id="CHEBI:30616"/>
        <dbReference type="ChEBI" id="CHEBI:43474"/>
        <dbReference type="ChEBI" id="CHEBI:456216"/>
        <dbReference type="EC" id="5.6.2.3"/>
    </reaction>
</comment>
<keyword evidence="1" id="KW-0547">Nucleotide-binding</keyword>
<feature type="compositionally biased region" description="Acidic residues" evidence="2">
    <location>
        <begin position="199"/>
        <end position="209"/>
    </location>
</feature>
<evidence type="ECO:0000256" key="2">
    <source>
        <dbReference type="SAM" id="MobiDB-lite"/>
    </source>
</evidence>
<sequence length="453" mass="51801">MASEGNSEDESIWMPSIMDRYEARPQEEPFCSMCAAEFVSEYRVVSRSGTQDNGEQSSRGEVKHVLRDNLGAVQKRTRFKPAVIRFAKFNKAKEPERYYLTLLKLYLPHYNDAQLKPPQYEKYEEFYSDGFAPLSNTNNKVDAIVHANRRKFEQNVEEIEQARKDVEDGSFVEDVWAQIFPELEQERLECQNNAGNQVNEDEDTQDDIPDLAPTDRPKEKSFTLEACQTKVPSNVAIPMMQSLNPKQQEVFYFVRKWCMETAQGKRPDPFHIFLTGGAGTGKSHLIKCICYEATRLLQQTQENPDSVSVLLAAPTGTAAFNISGSTIHHAFHLMCKTKDCQNLSESTVNAMRAQYESLKIVIVDEVSMVDKTLMKFIHLRLRQLRQGRPNALFGNVSILAVGDMYQVPPVKGISLYKERDRDISDLWNPNFEVVELEEIMRQKDDAAFAKLLN</sequence>
<organism evidence="4 5">
    <name type="scientific">Branchiostoma belcheri</name>
    <name type="common">Amphioxus</name>
    <dbReference type="NCBI Taxonomy" id="7741"/>
    <lineage>
        <taxon>Eukaryota</taxon>
        <taxon>Metazoa</taxon>
        <taxon>Chordata</taxon>
        <taxon>Cephalochordata</taxon>
        <taxon>Leptocardii</taxon>
        <taxon>Amphioxiformes</taxon>
        <taxon>Branchiostomatidae</taxon>
        <taxon>Branchiostoma</taxon>
    </lineage>
</organism>
<evidence type="ECO:0000256" key="1">
    <source>
        <dbReference type="RuleBase" id="RU363044"/>
    </source>
</evidence>
<dbReference type="PANTHER" id="PTHR47642:SF5">
    <property type="entry name" value="ATP-DEPENDENT DNA HELICASE"/>
    <property type="match status" value="1"/>
</dbReference>
<protein>
    <recommendedName>
        <fullName evidence="1">ATP-dependent DNA helicase</fullName>
        <ecNumber evidence="1">5.6.2.3</ecNumber>
    </recommendedName>
</protein>
<dbReference type="GO" id="GO:0006281">
    <property type="term" value="P:DNA repair"/>
    <property type="evidence" value="ECO:0007669"/>
    <property type="project" value="UniProtKB-KW"/>
</dbReference>
<name>A0A6P4YXL7_BRABE</name>
<dbReference type="InterPro" id="IPR027417">
    <property type="entry name" value="P-loop_NTPase"/>
</dbReference>
<feature type="region of interest" description="Disordered" evidence="2">
    <location>
        <begin position="196"/>
        <end position="219"/>
    </location>
</feature>
<dbReference type="GO" id="GO:0043139">
    <property type="term" value="F:5'-3' DNA helicase activity"/>
    <property type="evidence" value="ECO:0007669"/>
    <property type="project" value="UniProtKB-EC"/>
</dbReference>
<dbReference type="GO" id="GO:0005524">
    <property type="term" value="F:ATP binding"/>
    <property type="evidence" value="ECO:0007669"/>
    <property type="project" value="UniProtKB-KW"/>
</dbReference>
<proteinExistence type="inferred from homology"/>
<dbReference type="AlphaFoldDB" id="A0A6P4YXL7"/>
<comment type="cofactor">
    <cofactor evidence="1">
        <name>Mg(2+)</name>
        <dbReference type="ChEBI" id="CHEBI:18420"/>
    </cofactor>
</comment>
<dbReference type="InterPro" id="IPR003593">
    <property type="entry name" value="AAA+_ATPase"/>
</dbReference>
<accession>A0A6P4YXL7</accession>
<keyword evidence="1" id="KW-0227">DNA damage</keyword>
<keyword evidence="4" id="KW-1185">Reference proteome</keyword>
<dbReference type="GO" id="GO:0000723">
    <property type="term" value="P:telomere maintenance"/>
    <property type="evidence" value="ECO:0007669"/>
    <property type="project" value="InterPro"/>
</dbReference>
<comment type="similarity">
    <text evidence="1">Belongs to the helicase family.</text>
</comment>
<dbReference type="SMART" id="SM00382">
    <property type="entry name" value="AAA"/>
    <property type="match status" value="1"/>
</dbReference>
<dbReference type="Proteomes" id="UP000515135">
    <property type="component" value="Unplaced"/>
</dbReference>
<keyword evidence="1" id="KW-0233">DNA recombination</keyword>
<evidence type="ECO:0000313" key="4">
    <source>
        <dbReference type="Proteomes" id="UP000515135"/>
    </source>
</evidence>
<keyword evidence="1" id="KW-0378">Hydrolase</keyword>
<dbReference type="GO" id="GO:0016787">
    <property type="term" value="F:hydrolase activity"/>
    <property type="evidence" value="ECO:0007669"/>
    <property type="project" value="UniProtKB-KW"/>
</dbReference>